<organism evidence="2 3">
    <name type="scientific">Dendryphion nanum</name>
    <dbReference type="NCBI Taxonomy" id="256645"/>
    <lineage>
        <taxon>Eukaryota</taxon>
        <taxon>Fungi</taxon>
        <taxon>Dikarya</taxon>
        <taxon>Ascomycota</taxon>
        <taxon>Pezizomycotina</taxon>
        <taxon>Dothideomycetes</taxon>
        <taxon>Pleosporomycetidae</taxon>
        <taxon>Pleosporales</taxon>
        <taxon>Torulaceae</taxon>
        <taxon>Dendryphion</taxon>
    </lineage>
</organism>
<accession>A0A9P9IAW2</accession>
<gene>
    <name evidence="2" type="ORF">B0J11DRAFT_541808</name>
</gene>
<reference evidence="2" key="1">
    <citation type="journal article" date="2021" name="Nat. Commun.">
        <title>Genetic determinants of endophytism in the Arabidopsis root mycobiome.</title>
        <authorList>
            <person name="Mesny F."/>
            <person name="Miyauchi S."/>
            <person name="Thiergart T."/>
            <person name="Pickel B."/>
            <person name="Atanasova L."/>
            <person name="Karlsson M."/>
            <person name="Huettel B."/>
            <person name="Barry K.W."/>
            <person name="Haridas S."/>
            <person name="Chen C."/>
            <person name="Bauer D."/>
            <person name="Andreopoulos W."/>
            <person name="Pangilinan J."/>
            <person name="LaButti K."/>
            <person name="Riley R."/>
            <person name="Lipzen A."/>
            <person name="Clum A."/>
            <person name="Drula E."/>
            <person name="Henrissat B."/>
            <person name="Kohler A."/>
            <person name="Grigoriev I.V."/>
            <person name="Martin F.M."/>
            <person name="Hacquard S."/>
        </authorList>
    </citation>
    <scope>NUCLEOTIDE SEQUENCE</scope>
    <source>
        <strain evidence="2">MPI-CAGE-CH-0243</strain>
    </source>
</reference>
<proteinExistence type="predicted"/>
<feature type="compositionally biased region" description="Polar residues" evidence="1">
    <location>
        <begin position="501"/>
        <end position="510"/>
    </location>
</feature>
<keyword evidence="3" id="KW-1185">Reference proteome</keyword>
<comment type="caution">
    <text evidence="2">The sequence shown here is derived from an EMBL/GenBank/DDBJ whole genome shotgun (WGS) entry which is preliminary data.</text>
</comment>
<evidence type="ECO:0008006" key="4">
    <source>
        <dbReference type="Google" id="ProtNLM"/>
    </source>
</evidence>
<dbReference type="Proteomes" id="UP000700596">
    <property type="component" value="Unassembled WGS sequence"/>
</dbReference>
<sequence>MPQRTSAGIDDLPNELLLAIALRINRNSDLKRLSLVSRNMRYASQIALLNPAILPRHTSIGRLLDTMLSRPDLARQLLRVDLGDYGLDWGLDVPPHDHANLEFRKTLSKLAGQILRVEDYTQVRDAIESHTWGTYGEAYLAIMIAICPNLKELSIQMRPIVYPHDQMIFWSPFDLMVTCRFKPIFSTPLLQRMASSSVHTINIVESSLSRRLHTDCVQLKDFVFLKTLSIPFTVLIHHGKPTPISEALPKSLERLEIQACDNAALTRWLKTFVDVDFENDMPCFRHMVLYFRSNPRSIPLLMTQGNEGNFKSICQIIDAFMNLNGLRRLEVSAYTSNHSGKYSSFDFLAELQAFSYMCADEIAISSYKNEQYSFAIARDPHGRMRRRSSSEIQMFRRFYGMPTSLFTSPRYDFGIYAKMRLFNGNPIVQWNQKKLSLETQTPKVIKNAESRVSKWPRCDLDLEGLQPHDMKVHFNDRSYFKDLIWNSISFFPVLEPGHSCSTPEKMSTTNMHHRAPTSSSSSRSQRRFKSPTRPIVHDNSARDQSRRKVHDRVSRSPGAGEYKSNLEAEVDLLELARAWRIG</sequence>
<dbReference type="EMBL" id="JAGMWT010000019">
    <property type="protein sequence ID" value="KAH7113267.1"/>
    <property type="molecule type" value="Genomic_DNA"/>
</dbReference>
<protein>
    <recommendedName>
        <fullName evidence="4">F-box domain-containing protein</fullName>
    </recommendedName>
</protein>
<dbReference type="AlphaFoldDB" id="A0A9P9IAW2"/>
<evidence type="ECO:0000313" key="3">
    <source>
        <dbReference type="Proteomes" id="UP000700596"/>
    </source>
</evidence>
<evidence type="ECO:0000256" key="1">
    <source>
        <dbReference type="SAM" id="MobiDB-lite"/>
    </source>
</evidence>
<evidence type="ECO:0000313" key="2">
    <source>
        <dbReference type="EMBL" id="KAH7113267.1"/>
    </source>
</evidence>
<feature type="region of interest" description="Disordered" evidence="1">
    <location>
        <begin position="501"/>
        <end position="560"/>
    </location>
</feature>
<name>A0A9P9IAW2_9PLEO</name>
<feature type="compositionally biased region" description="Basic and acidic residues" evidence="1">
    <location>
        <begin position="535"/>
        <end position="554"/>
    </location>
</feature>
<dbReference type="OrthoDB" id="3768945at2759"/>